<dbReference type="EMBL" id="JBHSCL010000004">
    <property type="protein sequence ID" value="MFC4220584.1"/>
    <property type="molecule type" value="Genomic_DNA"/>
</dbReference>
<dbReference type="Proteomes" id="UP001595841">
    <property type="component" value="Unassembled WGS sequence"/>
</dbReference>
<organism evidence="1 2">
    <name type="scientific">Flagellimonas marina</name>
    <dbReference type="NCBI Taxonomy" id="1775168"/>
    <lineage>
        <taxon>Bacteria</taxon>
        <taxon>Pseudomonadati</taxon>
        <taxon>Bacteroidota</taxon>
        <taxon>Flavobacteriia</taxon>
        <taxon>Flavobacteriales</taxon>
        <taxon>Flavobacteriaceae</taxon>
        <taxon>Flagellimonas</taxon>
    </lineage>
</organism>
<name>A0ABV8PM29_9FLAO</name>
<evidence type="ECO:0000313" key="1">
    <source>
        <dbReference type="EMBL" id="MFC4220584.1"/>
    </source>
</evidence>
<comment type="caution">
    <text evidence="1">The sequence shown here is derived from an EMBL/GenBank/DDBJ whole genome shotgun (WGS) entry which is preliminary data.</text>
</comment>
<evidence type="ECO:0000313" key="2">
    <source>
        <dbReference type="Proteomes" id="UP001595841"/>
    </source>
</evidence>
<accession>A0ABV8PM29</accession>
<keyword evidence="2" id="KW-1185">Reference proteome</keyword>
<sequence>MATQPHPFKKEVMDEKLRELVFSDFLKGGKIDEDYKGNERFTLKCRHKT</sequence>
<protein>
    <submittedName>
        <fullName evidence="1">Uncharacterized protein</fullName>
    </submittedName>
</protein>
<gene>
    <name evidence="1" type="ORF">ACFOWS_10585</name>
</gene>
<proteinExistence type="predicted"/>
<reference evidence="2" key="1">
    <citation type="journal article" date="2019" name="Int. J. Syst. Evol. Microbiol.">
        <title>The Global Catalogue of Microorganisms (GCM) 10K type strain sequencing project: providing services to taxonomists for standard genome sequencing and annotation.</title>
        <authorList>
            <consortium name="The Broad Institute Genomics Platform"/>
            <consortium name="The Broad Institute Genome Sequencing Center for Infectious Disease"/>
            <person name="Wu L."/>
            <person name="Ma J."/>
        </authorList>
    </citation>
    <scope>NUCLEOTIDE SEQUENCE [LARGE SCALE GENOMIC DNA]</scope>
    <source>
        <strain evidence="2">CGMCC 1.15774</strain>
    </source>
</reference>
<dbReference type="RefSeq" id="WP_379764285.1">
    <property type="nucleotide sequence ID" value="NZ_JBHSCL010000004.1"/>
</dbReference>